<dbReference type="InterPro" id="IPR027417">
    <property type="entry name" value="P-loop_NTPase"/>
</dbReference>
<sequence>MRPRPSLFILFRRDGDFVNRASLLEQIDKRCSLPASRVALVGLGGAEYCYRVAERSPGTWVFWAYASNTARLQQSFQEMADHLKMPGRQNEQADVFNLVHDWLRSESHGPWLLVLDNADDPGILSPPQDGRGATQKKGESSTLQKNLCRYLPECRHRSLLVTSRTNRAAVELVEKSDIIPIESMDQQLAYDLLQNKLGGEGDSNNTEIGELGSTLDYMPLALAQAATYIRRRAPRYSVKQYLEDCRTDESKRTFLLIHDVSQLRRAFQMSFEHVRNTYRSTADLLSLMSFFDQQGIPADLLQNREETADELVEASAEDPAEDTTEGGGLNVTSVSDDFEDDILVLKDYSFISETTENTFEMHRLVPLAMLEWLGSQGQLNHWREQYICRLYAEFPENPQYEDWGECRALYPHSDESLKDWAQLLCDAEWYGNDQGQAGEAEEIRKSILGEENSDPIESICALAAAKWLHGRYIESEKLYLQGLEGREKELGERHPHTRSIMNDLASTYGNQDRWKEAEQLQLHVLDARKKELSERHPDTLLCINNLATTYGKQG</sequence>
<dbReference type="Proteomes" id="UP000193144">
    <property type="component" value="Unassembled WGS sequence"/>
</dbReference>
<proteinExistence type="predicted"/>
<accession>A0A1Y1ZCG6</accession>
<dbReference type="STRING" id="1231657.A0A1Y1ZCG6"/>
<dbReference type="OrthoDB" id="20872at2759"/>
<dbReference type="Gene3D" id="3.40.50.300">
    <property type="entry name" value="P-loop containing nucleotide triphosphate hydrolases"/>
    <property type="match status" value="1"/>
</dbReference>
<feature type="region of interest" description="Disordered" evidence="1">
    <location>
        <begin position="307"/>
        <end position="333"/>
    </location>
</feature>
<dbReference type="PANTHER" id="PTHR46082:SF6">
    <property type="entry name" value="AAA+ ATPASE DOMAIN-CONTAINING PROTEIN-RELATED"/>
    <property type="match status" value="1"/>
</dbReference>
<dbReference type="EMBL" id="MCFA01000105">
    <property type="protein sequence ID" value="ORY07948.1"/>
    <property type="molecule type" value="Genomic_DNA"/>
</dbReference>
<dbReference type="SUPFAM" id="SSF48452">
    <property type="entry name" value="TPR-like"/>
    <property type="match status" value="1"/>
</dbReference>
<dbReference type="AlphaFoldDB" id="A0A1Y1ZCG6"/>
<evidence type="ECO:0000313" key="3">
    <source>
        <dbReference type="Proteomes" id="UP000193144"/>
    </source>
</evidence>
<dbReference type="Pfam" id="PF13424">
    <property type="entry name" value="TPR_12"/>
    <property type="match status" value="1"/>
</dbReference>
<evidence type="ECO:0008006" key="4">
    <source>
        <dbReference type="Google" id="ProtNLM"/>
    </source>
</evidence>
<evidence type="ECO:0000313" key="2">
    <source>
        <dbReference type="EMBL" id="ORY07948.1"/>
    </source>
</evidence>
<dbReference type="Gene3D" id="1.25.40.10">
    <property type="entry name" value="Tetratricopeptide repeat domain"/>
    <property type="match status" value="1"/>
</dbReference>
<keyword evidence="3" id="KW-1185">Reference proteome</keyword>
<gene>
    <name evidence="2" type="ORF">BCR34DRAFT_626345</name>
</gene>
<comment type="caution">
    <text evidence="2">The sequence shown here is derived from an EMBL/GenBank/DDBJ whole genome shotgun (WGS) entry which is preliminary data.</text>
</comment>
<protein>
    <recommendedName>
        <fullName evidence="4">P-loop containing nucleoside triphosphate hydrolase protein</fullName>
    </recommendedName>
</protein>
<dbReference type="InterPro" id="IPR053137">
    <property type="entry name" value="NLR-like"/>
</dbReference>
<name>A0A1Y1ZCG6_9PLEO</name>
<dbReference type="PANTHER" id="PTHR46082">
    <property type="entry name" value="ATP/GTP-BINDING PROTEIN-RELATED"/>
    <property type="match status" value="1"/>
</dbReference>
<organism evidence="2 3">
    <name type="scientific">Clohesyomyces aquaticus</name>
    <dbReference type="NCBI Taxonomy" id="1231657"/>
    <lineage>
        <taxon>Eukaryota</taxon>
        <taxon>Fungi</taxon>
        <taxon>Dikarya</taxon>
        <taxon>Ascomycota</taxon>
        <taxon>Pezizomycotina</taxon>
        <taxon>Dothideomycetes</taxon>
        <taxon>Pleosporomycetidae</taxon>
        <taxon>Pleosporales</taxon>
        <taxon>Lindgomycetaceae</taxon>
        <taxon>Clohesyomyces</taxon>
    </lineage>
</organism>
<dbReference type="InterPro" id="IPR011990">
    <property type="entry name" value="TPR-like_helical_dom_sf"/>
</dbReference>
<evidence type="ECO:0000256" key="1">
    <source>
        <dbReference type="SAM" id="MobiDB-lite"/>
    </source>
</evidence>
<feature type="compositionally biased region" description="Acidic residues" evidence="1">
    <location>
        <begin position="307"/>
        <end position="324"/>
    </location>
</feature>
<reference evidence="2 3" key="1">
    <citation type="submission" date="2016-07" db="EMBL/GenBank/DDBJ databases">
        <title>Pervasive Adenine N6-methylation of Active Genes in Fungi.</title>
        <authorList>
            <consortium name="DOE Joint Genome Institute"/>
            <person name="Mondo S.J."/>
            <person name="Dannebaum R.O."/>
            <person name="Kuo R.C."/>
            <person name="Labutti K."/>
            <person name="Haridas S."/>
            <person name="Kuo A."/>
            <person name="Salamov A."/>
            <person name="Ahrendt S.R."/>
            <person name="Lipzen A."/>
            <person name="Sullivan W."/>
            <person name="Andreopoulos W.B."/>
            <person name="Clum A."/>
            <person name="Lindquist E."/>
            <person name="Daum C."/>
            <person name="Ramamoorthy G.K."/>
            <person name="Gryganskyi A."/>
            <person name="Culley D."/>
            <person name="Magnuson J.K."/>
            <person name="James T.Y."/>
            <person name="O'Malley M.A."/>
            <person name="Stajich J.E."/>
            <person name="Spatafora J.W."/>
            <person name="Visel A."/>
            <person name="Grigoriev I.V."/>
        </authorList>
    </citation>
    <scope>NUCLEOTIDE SEQUENCE [LARGE SCALE GENOMIC DNA]</scope>
    <source>
        <strain evidence="2 3">CBS 115471</strain>
    </source>
</reference>
<dbReference type="SUPFAM" id="SSF52540">
    <property type="entry name" value="P-loop containing nucleoside triphosphate hydrolases"/>
    <property type="match status" value="1"/>
</dbReference>